<reference evidence="3 4" key="1">
    <citation type="submission" date="2018-09" db="EMBL/GenBank/DDBJ databases">
        <title>Complete genome sequence of Euzebya sp. DY32-46 isolated from seawater of Pacific Ocean.</title>
        <authorList>
            <person name="Xu L."/>
            <person name="Wu Y.-H."/>
            <person name="Xu X.-W."/>
        </authorList>
    </citation>
    <scope>NUCLEOTIDE SEQUENCE [LARGE SCALE GENOMIC DNA]</scope>
    <source>
        <strain evidence="3 4">DY32-46</strain>
    </source>
</reference>
<feature type="transmembrane region" description="Helical" evidence="1">
    <location>
        <begin position="136"/>
        <end position="158"/>
    </location>
</feature>
<dbReference type="AlphaFoldDB" id="A0A346XUL7"/>
<keyword evidence="1" id="KW-0472">Membrane</keyword>
<feature type="transmembrane region" description="Helical" evidence="1">
    <location>
        <begin position="57"/>
        <end position="76"/>
    </location>
</feature>
<keyword evidence="1" id="KW-0812">Transmembrane</keyword>
<feature type="transmembrane region" description="Helical" evidence="1">
    <location>
        <begin position="179"/>
        <end position="197"/>
    </location>
</feature>
<keyword evidence="1" id="KW-1133">Transmembrane helix</keyword>
<evidence type="ECO:0000259" key="2">
    <source>
        <dbReference type="Pfam" id="PF13386"/>
    </source>
</evidence>
<dbReference type="Proteomes" id="UP000264006">
    <property type="component" value="Chromosome"/>
</dbReference>
<gene>
    <name evidence="3" type="ORF">DVS28_a1214</name>
</gene>
<dbReference type="InterPro" id="IPR039447">
    <property type="entry name" value="UreH-like_TM_dom"/>
</dbReference>
<organism evidence="3 4">
    <name type="scientific">Euzebya pacifica</name>
    <dbReference type="NCBI Taxonomy" id="1608957"/>
    <lineage>
        <taxon>Bacteria</taxon>
        <taxon>Bacillati</taxon>
        <taxon>Actinomycetota</taxon>
        <taxon>Nitriliruptoria</taxon>
        <taxon>Euzebyales</taxon>
    </lineage>
</organism>
<name>A0A346XUL7_9ACTN</name>
<dbReference type="EMBL" id="CP031165">
    <property type="protein sequence ID" value="AXV05914.1"/>
    <property type="molecule type" value="Genomic_DNA"/>
</dbReference>
<accession>A0A346XUL7</accession>
<dbReference type="OrthoDB" id="4870013at2"/>
<evidence type="ECO:0000313" key="4">
    <source>
        <dbReference type="Proteomes" id="UP000264006"/>
    </source>
</evidence>
<feature type="transmembrane region" description="Helical" evidence="1">
    <location>
        <begin position="97"/>
        <end position="124"/>
    </location>
</feature>
<proteinExistence type="predicted"/>
<feature type="transmembrane region" description="Helical" evidence="1">
    <location>
        <begin position="21"/>
        <end position="45"/>
    </location>
</feature>
<keyword evidence="4" id="KW-1185">Reference proteome</keyword>
<evidence type="ECO:0000313" key="3">
    <source>
        <dbReference type="EMBL" id="AXV05914.1"/>
    </source>
</evidence>
<dbReference type="Pfam" id="PF13386">
    <property type="entry name" value="DsbD_2"/>
    <property type="match status" value="1"/>
</dbReference>
<protein>
    <recommendedName>
        <fullName evidence="2">Urease accessory protein UreH-like transmembrane domain-containing protein</fullName>
    </recommendedName>
</protein>
<sequence>MLSSISPVGEAARQQRWSLTVAAYVVGSAGAGTGTGALLGLLGSAGWGLAGGMPSDGSVLLVVAGLALAGLVLDATTGVPSVHRQVDERWLTTYRGWVYGVGFGAQLGAGVVTIVPASIVWVMWATALVSGSPLAGALIGVVFGLVRSVPLVAAGRVRTVAALRRTLATVDRARKRASLVTRLGQLVVAAVAVAIVLR</sequence>
<evidence type="ECO:0000256" key="1">
    <source>
        <dbReference type="SAM" id="Phobius"/>
    </source>
</evidence>
<dbReference type="RefSeq" id="WP_114590644.1">
    <property type="nucleotide sequence ID" value="NZ_CP031165.1"/>
</dbReference>
<feature type="domain" description="Urease accessory protein UreH-like transmembrane" evidence="2">
    <location>
        <begin position="13"/>
        <end position="161"/>
    </location>
</feature>
<dbReference type="KEGG" id="euz:DVS28_a1214"/>